<keyword evidence="2" id="KW-0805">Transcription regulation</keyword>
<evidence type="ECO:0000256" key="1">
    <source>
        <dbReference type="ARBA" id="ARBA00004123"/>
    </source>
</evidence>
<dbReference type="PROSITE" id="PS50888">
    <property type="entry name" value="BHLH"/>
    <property type="match status" value="1"/>
</dbReference>
<feature type="compositionally biased region" description="Polar residues" evidence="5">
    <location>
        <begin position="283"/>
        <end position="293"/>
    </location>
</feature>
<comment type="subcellular location">
    <subcellularLocation>
        <location evidence="1">Nucleus</location>
    </subcellularLocation>
</comment>
<keyword evidence="8" id="KW-1185">Reference proteome</keyword>
<dbReference type="SMART" id="SM00353">
    <property type="entry name" value="HLH"/>
    <property type="match status" value="1"/>
</dbReference>
<feature type="domain" description="BHLH" evidence="6">
    <location>
        <begin position="446"/>
        <end position="495"/>
    </location>
</feature>
<dbReference type="PANTHER" id="PTHR46807:SF1">
    <property type="entry name" value="TRANSCRIPTION FACTOR PIF3"/>
    <property type="match status" value="1"/>
</dbReference>
<dbReference type="GO" id="GO:0046983">
    <property type="term" value="F:protein dimerization activity"/>
    <property type="evidence" value="ECO:0007669"/>
    <property type="project" value="InterPro"/>
</dbReference>
<dbReference type="InterPro" id="IPR044273">
    <property type="entry name" value="PIF3-like"/>
</dbReference>
<evidence type="ECO:0000259" key="6">
    <source>
        <dbReference type="PROSITE" id="PS50888"/>
    </source>
</evidence>
<organism evidence="7 8">
    <name type="scientific">Trapa incisa</name>
    <dbReference type="NCBI Taxonomy" id="236973"/>
    <lineage>
        <taxon>Eukaryota</taxon>
        <taxon>Viridiplantae</taxon>
        <taxon>Streptophyta</taxon>
        <taxon>Embryophyta</taxon>
        <taxon>Tracheophyta</taxon>
        <taxon>Spermatophyta</taxon>
        <taxon>Magnoliopsida</taxon>
        <taxon>eudicotyledons</taxon>
        <taxon>Gunneridae</taxon>
        <taxon>Pentapetalae</taxon>
        <taxon>rosids</taxon>
        <taxon>malvids</taxon>
        <taxon>Myrtales</taxon>
        <taxon>Lythraceae</taxon>
        <taxon>Trapa</taxon>
    </lineage>
</organism>
<evidence type="ECO:0000313" key="7">
    <source>
        <dbReference type="EMBL" id="KAK4768238.1"/>
    </source>
</evidence>
<dbReference type="FunFam" id="4.10.280.10:FF:000004">
    <property type="entry name" value="Basic helix-loop-helix transcription factor"/>
    <property type="match status" value="1"/>
</dbReference>
<accession>A0AAN7KFN9</accession>
<evidence type="ECO:0000256" key="5">
    <source>
        <dbReference type="SAM" id="MobiDB-lite"/>
    </source>
</evidence>
<feature type="compositionally biased region" description="Polar residues" evidence="5">
    <location>
        <begin position="301"/>
        <end position="318"/>
    </location>
</feature>
<dbReference type="Proteomes" id="UP001345219">
    <property type="component" value="Chromosome 3"/>
</dbReference>
<keyword evidence="4" id="KW-0539">Nucleus</keyword>
<feature type="region of interest" description="Disordered" evidence="5">
    <location>
        <begin position="394"/>
        <end position="460"/>
    </location>
</feature>
<gene>
    <name evidence="7" type="ORF">SAY87_003379</name>
</gene>
<dbReference type="GO" id="GO:0003700">
    <property type="term" value="F:DNA-binding transcription factor activity"/>
    <property type="evidence" value="ECO:0007669"/>
    <property type="project" value="InterPro"/>
</dbReference>
<dbReference type="InterPro" id="IPR011598">
    <property type="entry name" value="bHLH_dom"/>
</dbReference>
<dbReference type="EMBL" id="JAXIOK010000006">
    <property type="protein sequence ID" value="KAK4768238.1"/>
    <property type="molecule type" value="Genomic_DNA"/>
</dbReference>
<feature type="compositionally biased region" description="Low complexity" evidence="5">
    <location>
        <begin position="60"/>
        <end position="70"/>
    </location>
</feature>
<reference evidence="7 8" key="1">
    <citation type="journal article" date="2023" name="Hortic Res">
        <title>Pangenome of water caltrop reveals structural variations and asymmetric subgenome divergence after allopolyploidization.</title>
        <authorList>
            <person name="Zhang X."/>
            <person name="Chen Y."/>
            <person name="Wang L."/>
            <person name="Yuan Y."/>
            <person name="Fang M."/>
            <person name="Shi L."/>
            <person name="Lu R."/>
            <person name="Comes H.P."/>
            <person name="Ma Y."/>
            <person name="Chen Y."/>
            <person name="Huang G."/>
            <person name="Zhou Y."/>
            <person name="Zheng Z."/>
            <person name="Qiu Y."/>
        </authorList>
    </citation>
    <scope>NUCLEOTIDE SEQUENCE [LARGE SCALE GENOMIC DNA]</scope>
    <source>
        <tissue evidence="7">Roots</tissue>
    </source>
</reference>
<evidence type="ECO:0000256" key="3">
    <source>
        <dbReference type="ARBA" id="ARBA00023163"/>
    </source>
</evidence>
<dbReference type="InterPro" id="IPR047265">
    <property type="entry name" value="PIF1-like_bHLH"/>
</dbReference>
<feature type="compositionally biased region" description="Polar residues" evidence="5">
    <location>
        <begin position="394"/>
        <end position="403"/>
    </location>
</feature>
<dbReference type="CDD" id="cd11445">
    <property type="entry name" value="bHLH_AtPIF_like"/>
    <property type="match status" value="1"/>
</dbReference>
<protein>
    <recommendedName>
        <fullName evidence="6">BHLH domain-containing protein</fullName>
    </recommendedName>
</protein>
<name>A0AAN7KFN9_9MYRT</name>
<dbReference type="InterPro" id="IPR036638">
    <property type="entry name" value="HLH_DNA-bd_sf"/>
</dbReference>
<dbReference type="PANTHER" id="PTHR46807">
    <property type="entry name" value="TRANSCRIPTION FACTOR PIF3"/>
    <property type="match status" value="1"/>
</dbReference>
<proteinExistence type="predicted"/>
<dbReference type="GO" id="GO:0010017">
    <property type="term" value="P:red or far-red light signaling pathway"/>
    <property type="evidence" value="ECO:0007669"/>
    <property type="project" value="UniProtKB-ARBA"/>
</dbReference>
<dbReference type="AlphaFoldDB" id="A0AAN7KFN9"/>
<evidence type="ECO:0000256" key="4">
    <source>
        <dbReference type="ARBA" id="ARBA00023242"/>
    </source>
</evidence>
<feature type="region of interest" description="Disordered" evidence="5">
    <location>
        <begin position="48"/>
        <end position="89"/>
    </location>
</feature>
<evidence type="ECO:0000313" key="8">
    <source>
        <dbReference type="Proteomes" id="UP001345219"/>
    </source>
</evidence>
<dbReference type="Gene3D" id="4.10.280.10">
    <property type="entry name" value="Helix-loop-helix DNA-binding domain"/>
    <property type="match status" value="1"/>
</dbReference>
<feature type="region of interest" description="Disordered" evidence="5">
    <location>
        <begin position="659"/>
        <end position="678"/>
    </location>
</feature>
<evidence type="ECO:0000256" key="2">
    <source>
        <dbReference type="ARBA" id="ARBA00023015"/>
    </source>
</evidence>
<dbReference type="Pfam" id="PF00010">
    <property type="entry name" value="HLH"/>
    <property type="match status" value="1"/>
</dbReference>
<keyword evidence="3" id="KW-0804">Transcription</keyword>
<comment type="caution">
    <text evidence="7">The sequence shown here is derived from an EMBL/GenBank/DDBJ whole genome shotgun (WGS) entry which is preliminary data.</text>
</comment>
<feature type="compositionally biased region" description="Basic and acidic residues" evidence="5">
    <location>
        <begin position="446"/>
        <end position="460"/>
    </location>
</feature>
<dbReference type="SUPFAM" id="SSF47459">
    <property type="entry name" value="HLH, helix-loop-helix DNA-binding domain"/>
    <property type="match status" value="1"/>
</dbReference>
<sequence>MPLFELFDEVEGKPSAAQGKPTTVSADQSFPIENGLVELIWQNGQVMMQGQSSRHKKNHSLNSSYSLPSHSPKRDRDLSSAPHSSPSLKLTVESGFNELLMSPSLGEMGLNSDDDIVPWLDYQMDEALETEFSSSFLPGLLGVTGSEPSQKDFDTMKKGAYANDVCGNSNANSTYSSLDYESSSKSSSIAAVCELTRSGTSHNPVGQAQFPSIRSKKVCENIGITTSNHFVSKDLSQVMNSAAAISRQDLKKHNSGPSNNCSDLRNFSHFLRPVALCKSTIGNNSGIADSGPSNMERAGSEQKTPSSDVKTVKSNSSPVGELKPHCHIVDKQETGSVKPFKAKPNETLSFKEFEGIRHERAAKCDEQNNEDGQQDKCIVPQDAVEPVVESSICSGNGVDSISDSHLKRKASSSNRDFEGPNYDVEEDSIGLRKPTSARGSSSKRSRASDVHNLSERRRRDRINEKMRALQELIPNSNKVDKASMLDEAIDYLKTLQLQVQIMSMGAGLCMPPMMIPGHMAPFSPMNAGIAAGLGFRMGMINQISGPTAYSMLQVQAMQGPHFPSPMMSGHQALHGMQASNFPVMGLPSQGIPMPLLPPLFPFPGGLPLRPPAGSNTNTGTCLVETTESSFASCQKEVAGNHGGTSCPINHIPSLTDEYASTSTTAKRDETDACKVANK</sequence>
<dbReference type="GO" id="GO:0005634">
    <property type="term" value="C:nucleus"/>
    <property type="evidence" value="ECO:0007669"/>
    <property type="project" value="UniProtKB-SubCell"/>
</dbReference>
<feature type="region of interest" description="Disordered" evidence="5">
    <location>
        <begin position="283"/>
        <end position="323"/>
    </location>
</feature>